<keyword evidence="2" id="KW-0472">Membrane</keyword>
<dbReference type="Proteomes" id="UP001208689">
    <property type="component" value="Chromosome"/>
</dbReference>
<feature type="transmembrane region" description="Helical" evidence="2">
    <location>
        <begin position="86"/>
        <end position="105"/>
    </location>
</feature>
<evidence type="ECO:0000256" key="2">
    <source>
        <dbReference type="SAM" id="Phobius"/>
    </source>
</evidence>
<dbReference type="EMBL" id="CP104013">
    <property type="protein sequence ID" value="UYP43773.1"/>
    <property type="molecule type" value="Genomic_DNA"/>
</dbReference>
<feature type="compositionally biased region" description="Basic and acidic residues" evidence="1">
    <location>
        <begin position="186"/>
        <end position="199"/>
    </location>
</feature>
<reference evidence="3" key="1">
    <citation type="submission" date="2022-09" db="EMBL/GenBank/DDBJ databases">
        <title>Actin cytoskeleton and complex cell architecture in an #Asgard archaeon.</title>
        <authorList>
            <person name="Ponce Toledo R.I."/>
            <person name="Schleper C."/>
            <person name="Rodrigues Oliveira T."/>
            <person name="Wollweber F."/>
            <person name="Xu J."/>
            <person name="Rittmann S."/>
            <person name="Klingl A."/>
            <person name="Pilhofer M."/>
        </authorList>
    </citation>
    <scope>NUCLEOTIDE SEQUENCE</scope>
    <source>
        <strain evidence="3">B-35</strain>
    </source>
</reference>
<feature type="transmembrane region" description="Helical" evidence="2">
    <location>
        <begin position="60"/>
        <end position="79"/>
    </location>
</feature>
<keyword evidence="4" id="KW-1185">Reference proteome</keyword>
<keyword evidence="2" id="KW-1133">Transmembrane helix</keyword>
<proteinExistence type="predicted"/>
<feature type="transmembrane region" description="Helical" evidence="2">
    <location>
        <begin position="20"/>
        <end position="40"/>
    </location>
</feature>
<keyword evidence="2" id="KW-0812">Transmembrane</keyword>
<feature type="transmembrane region" description="Helical" evidence="2">
    <location>
        <begin position="137"/>
        <end position="160"/>
    </location>
</feature>
<evidence type="ECO:0000313" key="3">
    <source>
        <dbReference type="EMBL" id="UYP43773.1"/>
    </source>
</evidence>
<organism evidence="3 4">
    <name type="scientific">Candidatus Lokiarchaeum ossiferum</name>
    <dbReference type="NCBI Taxonomy" id="2951803"/>
    <lineage>
        <taxon>Archaea</taxon>
        <taxon>Promethearchaeati</taxon>
        <taxon>Promethearchaeota</taxon>
        <taxon>Promethearchaeia</taxon>
        <taxon>Promethearchaeales</taxon>
        <taxon>Promethearchaeaceae</taxon>
        <taxon>Candidatus Lokiarchaeum</taxon>
    </lineage>
</organism>
<protein>
    <submittedName>
        <fullName evidence="3">Uncharacterized protein</fullName>
    </submittedName>
</protein>
<accession>A0ABY6HKE9</accession>
<feature type="region of interest" description="Disordered" evidence="1">
    <location>
        <begin position="186"/>
        <end position="208"/>
    </location>
</feature>
<name>A0ABY6HKE9_9ARCH</name>
<evidence type="ECO:0000256" key="1">
    <source>
        <dbReference type="SAM" id="MobiDB-lite"/>
    </source>
</evidence>
<evidence type="ECO:0000313" key="4">
    <source>
        <dbReference type="Proteomes" id="UP001208689"/>
    </source>
</evidence>
<gene>
    <name evidence="3" type="ORF">NEF87_000058</name>
</gene>
<sequence>MEFKKCITVNPRLKNLLKGLMSGSWNWVVKITIPIFIFNYLMQLSIMGVQLYTEEKVSLITYWIIAFGLISTALAVFIASSPKNSIRHAIGGLLLLFVNGFYLYVYKFSGAVDFQNIVINLGPDTSATFSLNLDPMIYLNMGVIGLNFLVALWDLLIAFLSPIEEKEKTRSEQGLNHISNTPLQKKEKMRLTEKDRGMEQNDVDAYSF</sequence>